<evidence type="ECO:0000313" key="2">
    <source>
        <dbReference type="WBParaSite" id="Hba_04591"/>
    </source>
</evidence>
<evidence type="ECO:0000313" key="1">
    <source>
        <dbReference type="Proteomes" id="UP000095283"/>
    </source>
</evidence>
<proteinExistence type="predicted"/>
<dbReference type="AlphaFoldDB" id="A0A1I7WHW3"/>
<organism evidence="1 2">
    <name type="scientific">Heterorhabditis bacteriophora</name>
    <name type="common">Entomopathogenic nematode worm</name>
    <dbReference type="NCBI Taxonomy" id="37862"/>
    <lineage>
        <taxon>Eukaryota</taxon>
        <taxon>Metazoa</taxon>
        <taxon>Ecdysozoa</taxon>
        <taxon>Nematoda</taxon>
        <taxon>Chromadorea</taxon>
        <taxon>Rhabditida</taxon>
        <taxon>Rhabditina</taxon>
        <taxon>Rhabditomorpha</taxon>
        <taxon>Strongyloidea</taxon>
        <taxon>Heterorhabditidae</taxon>
        <taxon>Heterorhabditis</taxon>
    </lineage>
</organism>
<dbReference type="WBParaSite" id="Hba_04591">
    <property type="protein sequence ID" value="Hba_04591"/>
    <property type="gene ID" value="Hba_04591"/>
</dbReference>
<sequence>MSSTCALKLFDSNLVSREIEDEYLPFVDSDSPHTVRLK</sequence>
<dbReference type="Proteomes" id="UP000095283">
    <property type="component" value="Unplaced"/>
</dbReference>
<protein>
    <submittedName>
        <fullName evidence="2">Uncharacterized protein</fullName>
    </submittedName>
</protein>
<keyword evidence="1" id="KW-1185">Reference proteome</keyword>
<accession>A0A1I7WHW3</accession>
<name>A0A1I7WHW3_HETBA</name>
<reference evidence="2" key="1">
    <citation type="submission" date="2016-11" db="UniProtKB">
        <authorList>
            <consortium name="WormBaseParasite"/>
        </authorList>
    </citation>
    <scope>IDENTIFICATION</scope>
</reference>